<dbReference type="Proteomes" id="UP000231279">
    <property type="component" value="Unassembled WGS sequence"/>
</dbReference>
<dbReference type="InterPro" id="IPR003340">
    <property type="entry name" value="B3_DNA-bd"/>
</dbReference>
<protein>
    <recommendedName>
        <fullName evidence="7">TF-B3 domain-containing protein</fullName>
    </recommendedName>
</protein>
<comment type="caution">
    <text evidence="8">The sequence shown here is derived from an EMBL/GenBank/DDBJ whole genome shotgun (WGS) entry which is preliminary data.</text>
</comment>
<keyword evidence="2" id="KW-0805">Transcription regulation</keyword>
<dbReference type="SMART" id="SM01019">
    <property type="entry name" value="B3"/>
    <property type="match status" value="1"/>
</dbReference>
<dbReference type="GO" id="GO:0005634">
    <property type="term" value="C:nucleus"/>
    <property type="evidence" value="ECO:0007669"/>
    <property type="project" value="UniProtKB-SubCell"/>
</dbReference>
<gene>
    <name evidence="8" type="ORF">CDL12_15057</name>
</gene>
<keyword evidence="3" id="KW-0238">DNA-binding</keyword>
<dbReference type="SUPFAM" id="SSF101936">
    <property type="entry name" value="DNA-binding pseudobarrel domain"/>
    <property type="match status" value="1"/>
</dbReference>
<dbReference type="OrthoDB" id="913998at2759"/>
<name>A0A2G9H483_9LAMI</name>
<dbReference type="InterPro" id="IPR050655">
    <property type="entry name" value="Plant_B3_domain"/>
</dbReference>
<evidence type="ECO:0000313" key="9">
    <source>
        <dbReference type="Proteomes" id="UP000231279"/>
    </source>
</evidence>
<feature type="compositionally biased region" description="Basic and acidic residues" evidence="6">
    <location>
        <begin position="118"/>
        <end position="130"/>
    </location>
</feature>
<keyword evidence="4" id="KW-0804">Transcription</keyword>
<keyword evidence="9" id="KW-1185">Reference proteome</keyword>
<reference evidence="9" key="1">
    <citation type="journal article" date="2018" name="Gigascience">
        <title>Genome assembly of the Pink Ipe (Handroanthus impetiginosus, Bignoniaceae), a highly valued, ecologically keystone Neotropical timber forest tree.</title>
        <authorList>
            <person name="Silva-Junior O.B."/>
            <person name="Grattapaglia D."/>
            <person name="Novaes E."/>
            <person name="Collevatti R.G."/>
        </authorList>
    </citation>
    <scope>NUCLEOTIDE SEQUENCE [LARGE SCALE GENOMIC DNA]</scope>
    <source>
        <strain evidence="9">cv. UFG-1</strain>
    </source>
</reference>
<evidence type="ECO:0000256" key="2">
    <source>
        <dbReference type="ARBA" id="ARBA00023015"/>
    </source>
</evidence>
<dbReference type="Pfam" id="PF02362">
    <property type="entry name" value="B3"/>
    <property type="match status" value="1"/>
</dbReference>
<accession>A0A2G9H483</accession>
<sequence length="245" mass="27294">MATTGPGREGFPATAPKFFKIIWDPQADSLRIPAVFRQRYGDSLPKSVFLKVPSGSSLEVELTQSNGETWLQKGWQEFKERYSIGFGHLLVFQYNGNSQFDVLIFDTTAVEIEYPFDTNHDGGKGHKRASDQMPDIVGSGTGSDDSVVFLGETATSKNGVGRGETQKDSDRTESDVCMEILNNTPPRQQDRSKSRHCDGYHSGHVPNCSMKLDRSNSDLDFQNLKPKLKKECRDGGSQYSDRLQS</sequence>
<keyword evidence="5" id="KW-0539">Nucleus</keyword>
<organism evidence="8 9">
    <name type="scientific">Handroanthus impetiginosus</name>
    <dbReference type="NCBI Taxonomy" id="429701"/>
    <lineage>
        <taxon>Eukaryota</taxon>
        <taxon>Viridiplantae</taxon>
        <taxon>Streptophyta</taxon>
        <taxon>Embryophyta</taxon>
        <taxon>Tracheophyta</taxon>
        <taxon>Spermatophyta</taxon>
        <taxon>Magnoliopsida</taxon>
        <taxon>eudicotyledons</taxon>
        <taxon>Gunneridae</taxon>
        <taxon>Pentapetalae</taxon>
        <taxon>asterids</taxon>
        <taxon>lamiids</taxon>
        <taxon>Lamiales</taxon>
        <taxon>Bignoniaceae</taxon>
        <taxon>Crescentiina</taxon>
        <taxon>Tabebuia alliance</taxon>
        <taxon>Handroanthus</taxon>
    </lineage>
</organism>
<evidence type="ECO:0000256" key="6">
    <source>
        <dbReference type="SAM" id="MobiDB-lite"/>
    </source>
</evidence>
<dbReference type="CDD" id="cd10017">
    <property type="entry name" value="B3_DNA"/>
    <property type="match status" value="1"/>
</dbReference>
<proteinExistence type="predicted"/>
<dbReference type="EMBL" id="NKXS01002709">
    <property type="protein sequence ID" value="PIN12338.1"/>
    <property type="molecule type" value="Genomic_DNA"/>
</dbReference>
<evidence type="ECO:0000313" key="8">
    <source>
        <dbReference type="EMBL" id="PIN12338.1"/>
    </source>
</evidence>
<evidence type="ECO:0000256" key="1">
    <source>
        <dbReference type="ARBA" id="ARBA00004123"/>
    </source>
</evidence>
<feature type="region of interest" description="Disordered" evidence="6">
    <location>
        <begin position="118"/>
        <end position="174"/>
    </location>
</feature>
<evidence type="ECO:0000256" key="4">
    <source>
        <dbReference type="ARBA" id="ARBA00023163"/>
    </source>
</evidence>
<dbReference type="GO" id="GO:0003677">
    <property type="term" value="F:DNA binding"/>
    <property type="evidence" value="ECO:0007669"/>
    <property type="project" value="UniProtKB-KW"/>
</dbReference>
<evidence type="ECO:0000259" key="7">
    <source>
        <dbReference type="PROSITE" id="PS50863"/>
    </source>
</evidence>
<feature type="compositionally biased region" description="Basic and acidic residues" evidence="6">
    <location>
        <begin position="164"/>
        <end position="174"/>
    </location>
</feature>
<dbReference type="PROSITE" id="PS50863">
    <property type="entry name" value="B3"/>
    <property type="match status" value="1"/>
</dbReference>
<feature type="domain" description="TF-B3" evidence="7">
    <location>
        <begin position="15"/>
        <end position="108"/>
    </location>
</feature>
<comment type="subcellular location">
    <subcellularLocation>
        <location evidence="1">Nucleus</location>
    </subcellularLocation>
</comment>
<evidence type="ECO:0000256" key="3">
    <source>
        <dbReference type="ARBA" id="ARBA00023125"/>
    </source>
</evidence>
<dbReference type="AlphaFoldDB" id="A0A2G9H483"/>
<dbReference type="InterPro" id="IPR015300">
    <property type="entry name" value="DNA-bd_pseudobarrel_sf"/>
</dbReference>
<dbReference type="PANTHER" id="PTHR31920">
    <property type="entry name" value="B3 DOMAIN-CONTAINING"/>
    <property type="match status" value="1"/>
</dbReference>
<dbReference type="STRING" id="429701.A0A2G9H483"/>
<dbReference type="PANTHER" id="PTHR31920:SF108">
    <property type="entry name" value="B3 DOMAIN-CONTAINING TRANSCRIPTION FACTOR VRN1-LIKE"/>
    <property type="match status" value="1"/>
</dbReference>
<evidence type="ECO:0000256" key="5">
    <source>
        <dbReference type="ARBA" id="ARBA00023242"/>
    </source>
</evidence>
<dbReference type="Gene3D" id="2.40.330.10">
    <property type="entry name" value="DNA-binding pseudobarrel domain"/>
    <property type="match status" value="1"/>
</dbReference>